<evidence type="ECO:0000259" key="5">
    <source>
        <dbReference type="SMART" id="SM01360"/>
    </source>
</evidence>
<dbReference type="PROSITE" id="PS00758">
    <property type="entry name" value="ARGE_DAPE_CPG2_1"/>
    <property type="match status" value="1"/>
</dbReference>
<dbReference type="KEGG" id="bbae:FRD01_11255"/>
<dbReference type="PROSITE" id="PS51257">
    <property type="entry name" value="PROKAR_LIPOPROTEIN"/>
    <property type="match status" value="1"/>
</dbReference>
<dbReference type="Gene3D" id="2.60.40.1930">
    <property type="match status" value="1"/>
</dbReference>
<evidence type="ECO:0000313" key="6">
    <source>
        <dbReference type="EMBL" id="QED27800.1"/>
    </source>
</evidence>
<keyword evidence="7" id="KW-1185">Reference proteome</keyword>
<evidence type="ECO:0000256" key="2">
    <source>
        <dbReference type="ARBA" id="ARBA00022801"/>
    </source>
</evidence>
<gene>
    <name evidence="6" type="ORF">FRD01_11255</name>
</gene>
<dbReference type="InterPro" id="IPR041246">
    <property type="entry name" value="Bact_MG10"/>
</dbReference>
<evidence type="ECO:0008006" key="8">
    <source>
        <dbReference type="Google" id="ProtNLM"/>
    </source>
</evidence>
<dbReference type="InterPro" id="IPR002890">
    <property type="entry name" value="MG2"/>
</dbReference>
<dbReference type="InterPro" id="IPR001261">
    <property type="entry name" value="ArgE/DapE_CS"/>
</dbReference>
<feature type="region of interest" description="Disordered" evidence="3">
    <location>
        <begin position="1251"/>
        <end position="1286"/>
    </location>
</feature>
<dbReference type="SUPFAM" id="SSF49464">
    <property type="entry name" value="Carboxypeptidase regulatory domain-like"/>
    <property type="match status" value="1"/>
</dbReference>
<dbReference type="SUPFAM" id="SSF48239">
    <property type="entry name" value="Terpenoid cyclases/Protein prenyltransferases"/>
    <property type="match status" value="1"/>
</dbReference>
<dbReference type="InterPro" id="IPR008969">
    <property type="entry name" value="CarboxyPept-like_regulatory"/>
</dbReference>
<evidence type="ECO:0000256" key="3">
    <source>
        <dbReference type="SAM" id="MobiDB-lite"/>
    </source>
</evidence>
<name>A0A5B8XQC8_9DELT</name>
<dbReference type="Gene3D" id="2.60.40.3710">
    <property type="match status" value="1"/>
</dbReference>
<dbReference type="InterPro" id="IPR008930">
    <property type="entry name" value="Terpenoid_cyclase/PrenylTrfase"/>
</dbReference>
<dbReference type="GO" id="GO:0004866">
    <property type="term" value="F:endopeptidase inhibitor activity"/>
    <property type="evidence" value="ECO:0007669"/>
    <property type="project" value="InterPro"/>
</dbReference>
<sequence length="2038" mass="226747">MRQFRWLMPTLVLIAFACKQPERSNTPTEQTMGERPADAPPLATLDSFEPVDTREDVPLEFTAEDGRPPGENIEALPTPETKPLNESQIQALFKRLPDLKSELADKKAFAKRPASTPPPKTGTTVVGEFPPASDRERPTDVEVDKDEPLKVLRYQPEGDIPIAPKVSVTFNLPMVAVTSHTDTVKDGVPVKMDPMPEGQWRWVGAKTLLFESFGERMPMATDYKVTIPADTKAMTGNALDKETTFTFSTPPVTVESFYPEYGTYALEQPVFLQFDQAINRTDILEHIEVRAGAKIIPMRLATAKSLEAFPEFENLGKDVPENRWLIIEPTEPYPYNTTVQTTLKVGAPSAEGPKRTTSTQQTAFQTYGPLRITEHRCGWQGCRPHDTFSFRLSNQLDPEKWDDSMVKVEPSYPDMVVHQNGNWISIGGMKPGRRKYTVTFSADVEDEFGQKLEGERTYTFDVGAALPALTATSGQFVVLDPAAGPKYTVFSTNYKNVRLKAWQVTESDWRDYLLYAEDWRHWGKKSVKPPGRLVFDGAIKLNFKADELVQTDIDLTKQFGKGRHLVVEILPGDPDKSAEAVHNRYQPEFRTWIHRTNIGLDAFMDNEEFTGWATDLTTGKPLQGVTISLPGSNAKGVTGANGTVTFALPAASSELTGIMVGTKGDDTSFLPEVFYSRGTSQFYKKNYGSQMRWMVFDDRGMYKPSEEVHIKGFVRNIEMEKGGDMSLVSGSPKFDWTVYDAQNVELAKGQTETTALGGFDLKFKLPDTPNLGYARIEFRNYGYHTHSFQIQEFRTPEFEVSARAPEGPHLMDAEASATVSANYYAGGALTNAEVNWSIQATESSYTPPNQSKYSFGMWTPWWRAYNQSGGNTTYQSLSAKTDAAGEHTVQLKFGKKLPPKPMSVKASATVMDVNRQAWTSATNLLVHPSLFYVGMRSERYFVEQGEPLEVKLVVSDIDGNLTANRPVKVRASRVKYSWKNGEYVEELADTQECDFTSSEAEHTCTFKSDVGGTYKIAATTVDDYGRPNYTEITRWVSGGKVPLSRKVTMEEATLIPDKEVYAVGDTAEILVQSPFVPAEGIMTIRRQGIVEQKRFTMTESTTVLNVPLKSAYIPNVFVGVDLVGAAPRLDARGEPDTKLPKRPAIASGMLAIKVPPTERILDVQIKPSATRVAPGTKTSVALEVKDANGNPVKDAEVAIVVVDEAVLALSSYAMQDPMAIFYADRADGMQALHQRPYVELVDPAALQPVEEAPMGSSADKGSREMMKKSAPRRARAEAPMEEAAAPAPMAMAMADSEMEMDEGAPVDVGGASDAPIAARTNFNPLALFAPAKRTDASGRISVDIQMPDNLTRYRIMAVAVQGANKFGTSESNVTARLPVMVRPSAPRFLNFGDKFELPIVVQNQTDDPMTVFVATRASNLTYTAGQGLSVQVPANERVEVRFPATTQEAGTARFQVGVSADTKVGNFSDAAEIALPVWTPATSEAFATYGEIDKGAIAQPVKFPEEVWPQFGELEVTTSSTALQSLTDAFLYLYHYDYECAEQISSRMISVAALRDVLTAFKAEGMPSAAEVQKSMSRDIEELVDRQNYDGGFGFWRRGQPSWPYVSLHAAHALQRAKMKGYAVPDQALQRAKNHLQNIENYIPHYYGEWTRLHIISYSLYVRGLMGEYDTAKAREVMRRAGKLEDLSFESVGWLLGVFANKEKGAPEVAEIRRFLNNRVTETAGNAHFAAAMNDGHHLILHSDRRADGVILEALMDDQPKTDLVPKIVKGLMAHRKKGRWGNTQENAFVLLALDKYFNIYEKETPDFVARVWLGDQFAGEHKFKGRTTEQHEIDIPMSFVAEHVKDTTNLYLQKDGKGRLYYRIGMNYAPKSLFVDAADHGFTVERTYEGMDSPHDVKLRPDGVWEVRAGARVKIKLTMVAETRRYHVALVDPIPAGFETLNPALATTEDLPQDQAMNSGRGGFHWWWWSRPWFEHQNMRDERTEAYTSLLWGGVHEYTYYARATTPGEFVVPPTKAEEMYSPETFGRSASARVVVK</sequence>
<evidence type="ECO:0000313" key="7">
    <source>
        <dbReference type="Proteomes" id="UP000321595"/>
    </source>
</evidence>
<proteinExistence type="inferred from homology"/>
<dbReference type="InterPro" id="IPR051802">
    <property type="entry name" value="YfhM-like"/>
</dbReference>
<dbReference type="OrthoDB" id="9767116at2"/>
<dbReference type="InterPro" id="IPR011625">
    <property type="entry name" value="A2M_N_BRD"/>
</dbReference>
<feature type="domain" description="Alpha-2-macroglobulin" evidence="5">
    <location>
        <begin position="1325"/>
        <end position="1415"/>
    </location>
</feature>
<dbReference type="Pfam" id="PF17973">
    <property type="entry name" value="bMG10"/>
    <property type="match status" value="1"/>
</dbReference>
<reference evidence="6 7" key="1">
    <citation type="submission" date="2019-08" db="EMBL/GenBank/DDBJ databases">
        <authorList>
            <person name="Liang Q."/>
        </authorList>
    </citation>
    <scope>NUCLEOTIDE SEQUENCE [LARGE SCALE GENOMIC DNA]</scope>
    <source>
        <strain evidence="6 7">V1718</strain>
    </source>
</reference>
<feature type="region of interest" description="Disordered" evidence="3">
    <location>
        <begin position="107"/>
        <end position="141"/>
    </location>
</feature>
<evidence type="ECO:0000259" key="4">
    <source>
        <dbReference type="SMART" id="SM01359"/>
    </source>
</evidence>
<feature type="region of interest" description="Disordered" evidence="3">
    <location>
        <begin position="21"/>
        <end position="82"/>
    </location>
</feature>
<dbReference type="Pfam" id="PF01835">
    <property type="entry name" value="MG2"/>
    <property type="match status" value="1"/>
</dbReference>
<dbReference type="SMART" id="SM01360">
    <property type="entry name" value="A2M"/>
    <property type="match status" value="1"/>
</dbReference>
<feature type="domain" description="Alpha-2-macroglobulin bait region" evidence="4">
    <location>
        <begin position="1052"/>
        <end position="1209"/>
    </location>
</feature>
<dbReference type="EMBL" id="CP042467">
    <property type="protein sequence ID" value="QED27800.1"/>
    <property type="molecule type" value="Genomic_DNA"/>
</dbReference>
<dbReference type="Gene3D" id="1.50.10.20">
    <property type="match status" value="1"/>
</dbReference>
<dbReference type="Pfam" id="PF07703">
    <property type="entry name" value="A2M_BRD"/>
    <property type="match status" value="1"/>
</dbReference>
<evidence type="ECO:0000256" key="1">
    <source>
        <dbReference type="ARBA" id="ARBA00010556"/>
    </source>
</evidence>
<protein>
    <recommendedName>
        <fullName evidence="8">Alpha-2-macroglobulin</fullName>
    </recommendedName>
</protein>
<accession>A0A5B8XQC8</accession>
<dbReference type="Pfam" id="PF00207">
    <property type="entry name" value="A2M"/>
    <property type="match status" value="1"/>
</dbReference>
<dbReference type="SMART" id="SM01359">
    <property type="entry name" value="A2M_N_2"/>
    <property type="match status" value="1"/>
</dbReference>
<dbReference type="PANTHER" id="PTHR40094:SF1">
    <property type="entry name" value="UBIQUITIN DOMAIN-CONTAINING PROTEIN"/>
    <property type="match status" value="1"/>
</dbReference>
<keyword evidence="2" id="KW-0378">Hydrolase</keyword>
<dbReference type="InterPro" id="IPR001599">
    <property type="entry name" value="Macroglobln_a2"/>
</dbReference>
<dbReference type="PANTHER" id="PTHR40094">
    <property type="entry name" value="ALPHA-2-MACROGLOBULIN HOMOLOG"/>
    <property type="match status" value="1"/>
</dbReference>
<organism evidence="6 7">
    <name type="scientific">Microvenator marinus</name>
    <dbReference type="NCBI Taxonomy" id="2600177"/>
    <lineage>
        <taxon>Bacteria</taxon>
        <taxon>Deltaproteobacteria</taxon>
        <taxon>Bradymonadales</taxon>
        <taxon>Microvenatoraceae</taxon>
        <taxon>Microvenator</taxon>
    </lineage>
</organism>
<dbReference type="Proteomes" id="UP000321595">
    <property type="component" value="Chromosome"/>
</dbReference>
<comment type="similarity">
    <text evidence="1">Belongs to the protease inhibitor I39 (alpha-2-macroglobulin) family. Bacterial alpha-2-macroglobulin subfamily.</text>
</comment>